<sequence>MCKRCHGPGWRRAARLAAGRARCRRRCWPACRGPPRRRAGWTGIAGAANARCPYRIARPAPGWTVPAPPRHAGHRAQRPCGAARCRARCQGGPRHAAGPCAHPGAAYEWRRSPCRAPAASALKGRRPPGAGAHRAVACGGDRACGQAAAGRPPAQGGRPPEPGEAPRWRWRSWPRPSTGRRDWNTGARGCRQRWTACPGAAGRPAP</sequence>
<gene>
    <name evidence="2" type="ORF">RCOM_1922560</name>
</gene>
<dbReference type="Proteomes" id="UP000008311">
    <property type="component" value="Unassembled WGS sequence"/>
</dbReference>
<dbReference type="InParanoid" id="B9TI62"/>
<name>B9TI62_RICCO</name>
<keyword evidence="3" id="KW-1185">Reference proteome</keyword>
<dbReference type="EMBL" id="EQ982222">
    <property type="protein sequence ID" value="EEF24451.1"/>
    <property type="molecule type" value="Genomic_DNA"/>
</dbReference>
<evidence type="ECO:0000256" key="1">
    <source>
        <dbReference type="SAM" id="MobiDB-lite"/>
    </source>
</evidence>
<dbReference type="AlphaFoldDB" id="B9TI62"/>
<accession>B9TI62</accession>
<protein>
    <submittedName>
        <fullName evidence="2">Uncharacterized protein</fullName>
    </submittedName>
</protein>
<evidence type="ECO:0000313" key="2">
    <source>
        <dbReference type="EMBL" id="EEF24451.1"/>
    </source>
</evidence>
<feature type="region of interest" description="Disordered" evidence="1">
    <location>
        <begin position="144"/>
        <end position="187"/>
    </location>
</feature>
<organism evidence="2 3">
    <name type="scientific">Ricinus communis</name>
    <name type="common">Castor bean</name>
    <dbReference type="NCBI Taxonomy" id="3988"/>
    <lineage>
        <taxon>Eukaryota</taxon>
        <taxon>Viridiplantae</taxon>
        <taxon>Streptophyta</taxon>
        <taxon>Embryophyta</taxon>
        <taxon>Tracheophyta</taxon>
        <taxon>Spermatophyta</taxon>
        <taxon>Magnoliopsida</taxon>
        <taxon>eudicotyledons</taxon>
        <taxon>Gunneridae</taxon>
        <taxon>Pentapetalae</taxon>
        <taxon>rosids</taxon>
        <taxon>fabids</taxon>
        <taxon>Malpighiales</taxon>
        <taxon>Euphorbiaceae</taxon>
        <taxon>Acalyphoideae</taxon>
        <taxon>Acalypheae</taxon>
        <taxon>Ricinus</taxon>
    </lineage>
</organism>
<evidence type="ECO:0000313" key="3">
    <source>
        <dbReference type="Proteomes" id="UP000008311"/>
    </source>
</evidence>
<proteinExistence type="predicted"/>
<feature type="compositionally biased region" description="Low complexity" evidence="1">
    <location>
        <begin position="145"/>
        <end position="158"/>
    </location>
</feature>
<reference evidence="3" key="1">
    <citation type="journal article" date="2010" name="Nat. Biotechnol.">
        <title>Draft genome sequence of the oilseed species Ricinus communis.</title>
        <authorList>
            <person name="Chan A.P."/>
            <person name="Crabtree J."/>
            <person name="Zhao Q."/>
            <person name="Lorenzi H."/>
            <person name="Orvis J."/>
            <person name="Puiu D."/>
            <person name="Melake-Berhan A."/>
            <person name="Jones K.M."/>
            <person name="Redman J."/>
            <person name="Chen G."/>
            <person name="Cahoon E.B."/>
            <person name="Gedil M."/>
            <person name="Stanke M."/>
            <person name="Haas B.J."/>
            <person name="Wortman J.R."/>
            <person name="Fraser-Liggett C.M."/>
            <person name="Ravel J."/>
            <person name="Rabinowicz P.D."/>
        </authorList>
    </citation>
    <scope>NUCLEOTIDE SEQUENCE [LARGE SCALE GENOMIC DNA]</scope>
    <source>
        <strain evidence="3">cv. Hale</strain>
    </source>
</reference>